<evidence type="ECO:0000313" key="4">
    <source>
        <dbReference type="Proteomes" id="UP000078397"/>
    </source>
</evidence>
<dbReference type="InterPro" id="IPR008972">
    <property type="entry name" value="Cupredoxin"/>
</dbReference>
<dbReference type="Gene3D" id="2.60.40.420">
    <property type="entry name" value="Cupredoxins - blue copper proteins"/>
    <property type="match status" value="1"/>
</dbReference>
<dbReference type="Proteomes" id="UP000078397">
    <property type="component" value="Unassembled WGS sequence"/>
</dbReference>
<dbReference type="InterPro" id="IPR052953">
    <property type="entry name" value="Ser-rich/MCO-related"/>
</dbReference>
<dbReference type="CDD" id="cd00920">
    <property type="entry name" value="Cupredoxin"/>
    <property type="match status" value="1"/>
</dbReference>
<dbReference type="SUPFAM" id="SSF49503">
    <property type="entry name" value="Cupredoxins"/>
    <property type="match status" value="1"/>
</dbReference>
<sequence length="234" mass="23685">MHFTSLALAALLSVAQAVDVHVVAVGMNPAKNETALKFFPEKITAKPGSMVQFQFWAGNHTVTQSNFDNPCVPISISNSSATGIFSSFQPAAASASRGQIPVFTVMINDTKPMWLFCSQGPHCKRGMSMVINENTGANSTRSLENYKQLSQNSQTGPGEIPVGGGGSPGNGTGGNGGNGGNGGSGPSPTLGDGSSPTTAIGSQPSTSAPLTAGGVNLAVPSTMLLVLGAGFMLL</sequence>
<dbReference type="PANTHER" id="PTHR34883:SF17">
    <property type="entry name" value="CUPREDOXIN"/>
    <property type="match status" value="1"/>
</dbReference>
<dbReference type="GeneID" id="28844879"/>
<feature type="signal peptide" evidence="2">
    <location>
        <begin position="1"/>
        <end position="17"/>
    </location>
</feature>
<feature type="region of interest" description="Disordered" evidence="1">
    <location>
        <begin position="149"/>
        <end position="206"/>
    </location>
</feature>
<organism evidence="3 4">
    <name type="scientific">Pochonia chlamydosporia 170</name>
    <dbReference type="NCBI Taxonomy" id="1380566"/>
    <lineage>
        <taxon>Eukaryota</taxon>
        <taxon>Fungi</taxon>
        <taxon>Dikarya</taxon>
        <taxon>Ascomycota</taxon>
        <taxon>Pezizomycotina</taxon>
        <taxon>Sordariomycetes</taxon>
        <taxon>Hypocreomycetidae</taxon>
        <taxon>Hypocreales</taxon>
        <taxon>Clavicipitaceae</taxon>
        <taxon>Pochonia</taxon>
    </lineage>
</organism>
<dbReference type="EMBL" id="LSBJ02000001">
    <property type="protein sequence ID" value="OAQ73195.1"/>
    <property type="molecule type" value="Genomic_DNA"/>
</dbReference>
<evidence type="ECO:0000313" key="3">
    <source>
        <dbReference type="EMBL" id="OAQ73195.1"/>
    </source>
</evidence>
<reference evidence="3 4" key="1">
    <citation type="journal article" date="2016" name="PLoS Pathog.">
        <title>Biosynthesis of antibiotic leucinostatins in bio-control fungus Purpureocillium lilacinum and their inhibition on phytophthora revealed by genome mining.</title>
        <authorList>
            <person name="Wang G."/>
            <person name="Liu Z."/>
            <person name="Lin R."/>
            <person name="Li E."/>
            <person name="Mao Z."/>
            <person name="Ling J."/>
            <person name="Yang Y."/>
            <person name="Yin W.B."/>
            <person name="Xie B."/>
        </authorList>
    </citation>
    <scope>NUCLEOTIDE SEQUENCE [LARGE SCALE GENOMIC DNA]</scope>
    <source>
        <strain evidence="3">170</strain>
    </source>
</reference>
<proteinExistence type="predicted"/>
<keyword evidence="2" id="KW-0732">Signal</keyword>
<feature type="chain" id="PRO_5008102364" evidence="2">
    <location>
        <begin position="18"/>
        <end position="234"/>
    </location>
</feature>
<name>A0A179G5U2_METCM</name>
<dbReference type="AlphaFoldDB" id="A0A179G5U2"/>
<dbReference type="PANTHER" id="PTHR34883">
    <property type="entry name" value="SERINE-RICH PROTEIN, PUTATIVE-RELATED-RELATED"/>
    <property type="match status" value="1"/>
</dbReference>
<accession>A0A179G5U2</accession>
<evidence type="ECO:0000256" key="2">
    <source>
        <dbReference type="SAM" id="SignalP"/>
    </source>
</evidence>
<comment type="caution">
    <text evidence="3">The sequence shown here is derived from an EMBL/GenBank/DDBJ whole genome shotgun (WGS) entry which is preliminary data.</text>
</comment>
<dbReference type="RefSeq" id="XP_018149278.1">
    <property type="nucleotide sequence ID" value="XM_018280885.1"/>
</dbReference>
<protein>
    <submittedName>
        <fullName evidence="3">Extracellular serine-rich protein</fullName>
    </submittedName>
</protein>
<gene>
    <name evidence="3" type="ORF">VFPPC_00972</name>
</gene>
<evidence type="ECO:0000256" key="1">
    <source>
        <dbReference type="SAM" id="MobiDB-lite"/>
    </source>
</evidence>
<dbReference type="OrthoDB" id="2331100at2759"/>
<keyword evidence="4" id="KW-1185">Reference proteome</keyword>
<feature type="compositionally biased region" description="Gly residues" evidence="1">
    <location>
        <begin position="161"/>
        <end position="185"/>
    </location>
</feature>
<dbReference type="KEGG" id="pchm:VFPPC_00972"/>
<dbReference type="STRING" id="1380566.A0A179G5U2"/>
<feature type="compositionally biased region" description="Polar residues" evidence="1">
    <location>
        <begin position="192"/>
        <end position="206"/>
    </location>
</feature>